<evidence type="ECO:0000259" key="3">
    <source>
        <dbReference type="Pfam" id="PF20434"/>
    </source>
</evidence>
<evidence type="ECO:0000256" key="2">
    <source>
        <dbReference type="SAM" id="SignalP"/>
    </source>
</evidence>
<reference evidence="4 5" key="1">
    <citation type="submission" date="2023-01" db="EMBL/GenBank/DDBJ databases">
        <title>Novel species of the genus Asticcacaulis isolated from rivers.</title>
        <authorList>
            <person name="Lu H."/>
        </authorList>
    </citation>
    <scope>NUCLEOTIDE SEQUENCE [LARGE SCALE GENOMIC DNA]</scope>
    <source>
        <strain evidence="4 5">DXS10W</strain>
    </source>
</reference>
<dbReference type="PANTHER" id="PTHR48081">
    <property type="entry name" value="AB HYDROLASE SUPERFAMILY PROTEIN C4A8.06C"/>
    <property type="match status" value="1"/>
</dbReference>
<proteinExistence type="predicted"/>
<evidence type="ECO:0000313" key="5">
    <source>
        <dbReference type="Proteomes" id="UP001216595"/>
    </source>
</evidence>
<dbReference type="InterPro" id="IPR029058">
    <property type="entry name" value="AB_hydrolase_fold"/>
</dbReference>
<dbReference type="GO" id="GO:0016787">
    <property type="term" value="F:hydrolase activity"/>
    <property type="evidence" value="ECO:0007669"/>
    <property type="project" value="UniProtKB-KW"/>
</dbReference>
<name>A0ABT5IFB6_9CAUL</name>
<comment type="caution">
    <text evidence="4">The sequence shown here is derived from an EMBL/GenBank/DDBJ whole genome shotgun (WGS) entry which is preliminary data.</text>
</comment>
<sequence>MRLTPVLLCLLMAASVPASAQGPLRERLKARYVERLQDGETPEEGPRAYTVVLPGTTPQTVSYGADPLQAMDVYSPVNARNAPMIVMVHGGGWRTGDKANSGVVENKVKHWLPQGYIVVSINYRLLPQADAYAQAEDVAAALAYVQKNAANWGGDVSRLILMGHSAGAQLVALTSADPSVVTAKGGRLWAGTVVLDSATLDLRATMTQKRVLPLYTNAFGSDPKRWAQASPLERLTPQAVPMMMVCSTQRKDRPCDQADTFSRALRQLGKPAPVQKEDKSHGEINKMVGVPGPYTDAIDAFIAARLGQALGAHK</sequence>
<gene>
    <name evidence="4" type="ORF">PQU94_11430</name>
</gene>
<dbReference type="Gene3D" id="3.40.50.1820">
    <property type="entry name" value="alpha/beta hydrolase"/>
    <property type="match status" value="1"/>
</dbReference>
<evidence type="ECO:0000313" key="4">
    <source>
        <dbReference type="EMBL" id="MDC7694892.1"/>
    </source>
</evidence>
<dbReference type="SUPFAM" id="SSF53474">
    <property type="entry name" value="alpha/beta-Hydrolases"/>
    <property type="match status" value="1"/>
</dbReference>
<keyword evidence="1 4" id="KW-0378">Hydrolase</keyword>
<dbReference type="Pfam" id="PF20434">
    <property type="entry name" value="BD-FAE"/>
    <property type="match status" value="1"/>
</dbReference>
<evidence type="ECO:0000256" key="1">
    <source>
        <dbReference type="ARBA" id="ARBA00022801"/>
    </source>
</evidence>
<protein>
    <submittedName>
        <fullName evidence="4">Alpha/beta hydrolase</fullName>
    </submittedName>
</protein>
<dbReference type="InterPro" id="IPR050300">
    <property type="entry name" value="GDXG_lipolytic_enzyme"/>
</dbReference>
<dbReference type="InterPro" id="IPR049492">
    <property type="entry name" value="BD-FAE-like_dom"/>
</dbReference>
<dbReference type="EMBL" id="JAQQKW010000006">
    <property type="protein sequence ID" value="MDC7694892.1"/>
    <property type="molecule type" value="Genomic_DNA"/>
</dbReference>
<dbReference type="Proteomes" id="UP001216595">
    <property type="component" value="Unassembled WGS sequence"/>
</dbReference>
<organism evidence="4 5">
    <name type="scientific">Asticcacaulis currens</name>
    <dbReference type="NCBI Taxonomy" id="2984210"/>
    <lineage>
        <taxon>Bacteria</taxon>
        <taxon>Pseudomonadati</taxon>
        <taxon>Pseudomonadota</taxon>
        <taxon>Alphaproteobacteria</taxon>
        <taxon>Caulobacterales</taxon>
        <taxon>Caulobacteraceae</taxon>
        <taxon>Asticcacaulis</taxon>
    </lineage>
</organism>
<feature type="signal peptide" evidence="2">
    <location>
        <begin position="1"/>
        <end position="20"/>
    </location>
</feature>
<dbReference type="PANTHER" id="PTHR48081:SF33">
    <property type="entry name" value="KYNURENINE FORMAMIDASE"/>
    <property type="match status" value="1"/>
</dbReference>
<accession>A0ABT5IFB6</accession>
<feature type="chain" id="PRO_5046862396" evidence="2">
    <location>
        <begin position="21"/>
        <end position="314"/>
    </location>
</feature>
<keyword evidence="5" id="KW-1185">Reference proteome</keyword>
<feature type="domain" description="BD-FAE-like" evidence="3">
    <location>
        <begin position="71"/>
        <end position="262"/>
    </location>
</feature>
<keyword evidence="2" id="KW-0732">Signal</keyword>
<dbReference type="RefSeq" id="WP_272741597.1">
    <property type="nucleotide sequence ID" value="NZ_JAQQKW010000006.1"/>
</dbReference>